<evidence type="ECO:0000259" key="3">
    <source>
        <dbReference type="PROSITE" id="PS50157"/>
    </source>
</evidence>
<dbReference type="AlphaFoldDB" id="A0A2I0ALY6"/>
<sequence>MNGDDHPARPPPHGAAWHVCSYCNKVYPNLQALGGHQTAHRKEIEEMRRQHEARVQESKQQRRAAAAAAAAAQTADEERSVNLELTLGTGVGGPDLKLRL</sequence>
<evidence type="ECO:0000256" key="2">
    <source>
        <dbReference type="SAM" id="MobiDB-lite"/>
    </source>
</evidence>
<dbReference type="GO" id="GO:0009736">
    <property type="term" value="P:cytokinin-activated signaling pathway"/>
    <property type="evidence" value="ECO:0007669"/>
    <property type="project" value="TreeGrafter"/>
</dbReference>
<accession>A0A2I0ALY6</accession>
<organism evidence="4 5">
    <name type="scientific">Apostasia shenzhenica</name>
    <dbReference type="NCBI Taxonomy" id="1088818"/>
    <lineage>
        <taxon>Eukaryota</taxon>
        <taxon>Viridiplantae</taxon>
        <taxon>Streptophyta</taxon>
        <taxon>Embryophyta</taxon>
        <taxon>Tracheophyta</taxon>
        <taxon>Spermatophyta</taxon>
        <taxon>Magnoliopsida</taxon>
        <taxon>Liliopsida</taxon>
        <taxon>Asparagales</taxon>
        <taxon>Orchidaceae</taxon>
        <taxon>Apostasioideae</taxon>
        <taxon>Apostasia</taxon>
    </lineage>
</organism>
<gene>
    <name evidence="4" type="ORF">AXF42_Ash015327</name>
</gene>
<dbReference type="GO" id="GO:0010090">
    <property type="term" value="P:trichome morphogenesis"/>
    <property type="evidence" value="ECO:0007669"/>
    <property type="project" value="InterPro"/>
</dbReference>
<keyword evidence="1" id="KW-0862">Zinc</keyword>
<keyword evidence="1" id="KW-0479">Metal-binding</keyword>
<dbReference type="InterPro" id="IPR036236">
    <property type="entry name" value="Znf_C2H2_sf"/>
</dbReference>
<dbReference type="PROSITE" id="PS50157">
    <property type="entry name" value="ZINC_FINGER_C2H2_2"/>
    <property type="match status" value="1"/>
</dbReference>
<dbReference type="OrthoDB" id="669972at2759"/>
<dbReference type="SUPFAM" id="SSF57667">
    <property type="entry name" value="beta-beta-alpha zinc fingers"/>
    <property type="match status" value="1"/>
</dbReference>
<dbReference type="GO" id="GO:0008270">
    <property type="term" value="F:zinc ion binding"/>
    <property type="evidence" value="ECO:0007669"/>
    <property type="project" value="UniProtKB-KW"/>
</dbReference>
<dbReference type="InterPro" id="IPR044299">
    <property type="entry name" value="GIS3/ZFP5/ZFP6"/>
</dbReference>
<reference evidence="4 5" key="1">
    <citation type="journal article" date="2017" name="Nature">
        <title>The Apostasia genome and the evolution of orchids.</title>
        <authorList>
            <person name="Zhang G.Q."/>
            <person name="Liu K.W."/>
            <person name="Li Z."/>
            <person name="Lohaus R."/>
            <person name="Hsiao Y.Y."/>
            <person name="Niu S.C."/>
            <person name="Wang J.Y."/>
            <person name="Lin Y.C."/>
            <person name="Xu Q."/>
            <person name="Chen L.J."/>
            <person name="Yoshida K."/>
            <person name="Fujiwara S."/>
            <person name="Wang Z.W."/>
            <person name="Zhang Y.Q."/>
            <person name="Mitsuda N."/>
            <person name="Wang M."/>
            <person name="Liu G.H."/>
            <person name="Pecoraro L."/>
            <person name="Huang H.X."/>
            <person name="Xiao X.J."/>
            <person name="Lin M."/>
            <person name="Wu X.Y."/>
            <person name="Wu W.L."/>
            <person name="Chen Y.Y."/>
            <person name="Chang S.B."/>
            <person name="Sakamoto S."/>
            <person name="Ohme-Takagi M."/>
            <person name="Yagi M."/>
            <person name="Zeng S.J."/>
            <person name="Shen C.Y."/>
            <person name="Yeh C.M."/>
            <person name="Luo Y.B."/>
            <person name="Tsai W.C."/>
            <person name="Van de Peer Y."/>
            <person name="Liu Z.J."/>
        </authorList>
    </citation>
    <scope>NUCLEOTIDE SEQUENCE [LARGE SCALE GENOMIC DNA]</scope>
    <source>
        <strain evidence="5">cv. Shenzhen</strain>
        <tissue evidence="4">Stem</tissue>
    </source>
</reference>
<dbReference type="PANTHER" id="PTHR46353">
    <property type="entry name" value="ZINC FINGER PROTEIN 5"/>
    <property type="match status" value="1"/>
</dbReference>
<dbReference type="EMBL" id="KZ451971">
    <property type="protein sequence ID" value="PKA56554.1"/>
    <property type="molecule type" value="Genomic_DNA"/>
</dbReference>
<dbReference type="PROSITE" id="PS00028">
    <property type="entry name" value="ZINC_FINGER_C2H2_1"/>
    <property type="match status" value="1"/>
</dbReference>
<dbReference type="Proteomes" id="UP000236161">
    <property type="component" value="Unassembled WGS sequence"/>
</dbReference>
<name>A0A2I0ALY6_9ASPA</name>
<dbReference type="GO" id="GO:0003700">
    <property type="term" value="F:DNA-binding transcription factor activity"/>
    <property type="evidence" value="ECO:0007669"/>
    <property type="project" value="TreeGrafter"/>
</dbReference>
<evidence type="ECO:0000256" key="1">
    <source>
        <dbReference type="PROSITE-ProRule" id="PRU00042"/>
    </source>
</evidence>
<dbReference type="Gene3D" id="3.30.160.60">
    <property type="entry name" value="Classic Zinc Finger"/>
    <property type="match status" value="1"/>
</dbReference>
<feature type="compositionally biased region" description="Basic and acidic residues" evidence="2">
    <location>
        <begin position="49"/>
        <end position="60"/>
    </location>
</feature>
<dbReference type="GO" id="GO:0000976">
    <property type="term" value="F:transcription cis-regulatory region binding"/>
    <property type="evidence" value="ECO:0007669"/>
    <property type="project" value="TreeGrafter"/>
</dbReference>
<dbReference type="Pfam" id="PF13912">
    <property type="entry name" value="zf-C2H2_6"/>
    <property type="match status" value="1"/>
</dbReference>
<evidence type="ECO:0000313" key="4">
    <source>
        <dbReference type="EMBL" id="PKA56554.1"/>
    </source>
</evidence>
<dbReference type="PANTHER" id="PTHR46353:SF23">
    <property type="entry name" value="C2H2 ZINC FINGER-CONTAINING PROTEIN-RELATED"/>
    <property type="match status" value="1"/>
</dbReference>
<feature type="domain" description="C2H2-type" evidence="3">
    <location>
        <begin position="18"/>
        <end position="45"/>
    </location>
</feature>
<keyword evidence="1" id="KW-0863">Zinc-finger</keyword>
<evidence type="ECO:0000313" key="5">
    <source>
        <dbReference type="Proteomes" id="UP000236161"/>
    </source>
</evidence>
<dbReference type="GO" id="GO:0005634">
    <property type="term" value="C:nucleus"/>
    <property type="evidence" value="ECO:0007669"/>
    <property type="project" value="TreeGrafter"/>
</dbReference>
<dbReference type="GO" id="GO:0009740">
    <property type="term" value="P:gibberellic acid mediated signaling pathway"/>
    <property type="evidence" value="ECO:0007669"/>
    <property type="project" value="TreeGrafter"/>
</dbReference>
<keyword evidence="5" id="KW-1185">Reference proteome</keyword>
<proteinExistence type="predicted"/>
<dbReference type="InterPro" id="IPR013087">
    <property type="entry name" value="Znf_C2H2_type"/>
</dbReference>
<feature type="region of interest" description="Disordered" evidence="2">
    <location>
        <begin position="49"/>
        <end position="77"/>
    </location>
</feature>
<protein>
    <recommendedName>
        <fullName evidence="3">C2H2-type domain-containing protein</fullName>
    </recommendedName>
</protein>